<keyword evidence="2" id="KW-1133">Transmembrane helix</keyword>
<dbReference type="AlphaFoldDB" id="U6JWM6"/>
<evidence type="ECO:0000256" key="2">
    <source>
        <dbReference type="SAM" id="Phobius"/>
    </source>
</evidence>
<organism evidence="3 4">
    <name type="scientific">Eimeria mitis</name>
    <dbReference type="NCBI Taxonomy" id="44415"/>
    <lineage>
        <taxon>Eukaryota</taxon>
        <taxon>Sar</taxon>
        <taxon>Alveolata</taxon>
        <taxon>Apicomplexa</taxon>
        <taxon>Conoidasida</taxon>
        <taxon>Coccidia</taxon>
        <taxon>Eucoccidiorida</taxon>
        <taxon>Eimeriorina</taxon>
        <taxon>Eimeriidae</taxon>
        <taxon>Eimeria</taxon>
    </lineage>
</organism>
<accession>U6JWM6</accession>
<name>U6JWM6_9EIME</name>
<evidence type="ECO:0000313" key="3">
    <source>
        <dbReference type="EMBL" id="CDJ27918.1"/>
    </source>
</evidence>
<proteinExistence type="predicted"/>
<reference evidence="3" key="1">
    <citation type="submission" date="2013-10" db="EMBL/GenBank/DDBJ databases">
        <title>Genomic analysis of the causative agents of coccidiosis in chickens.</title>
        <authorList>
            <person name="Reid A.J."/>
            <person name="Blake D."/>
            <person name="Billington K."/>
            <person name="Browne H."/>
            <person name="Dunn M."/>
            <person name="Hung S."/>
            <person name="Kawahara F."/>
            <person name="Miranda-Saavedra D."/>
            <person name="Mourier T."/>
            <person name="Nagra H."/>
            <person name="Otto T.D."/>
            <person name="Rawlings N."/>
            <person name="Sanchez A."/>
            <person name="Sanders M."/>
            <person name="Subramaniam C."/>
            <person name="Tay Y."/>
            <person name="Dear P."/>
            <person name="Doerig C."/>
            <person name="Gruber A."/>
            <person name="Parkinson J."/>
            <person name="Shirley M."/>
            <person name="Wan K.L."/>
            <person name="Berriman M."/>
            <person name="Tomley F."/>
            <person name="Pain A."/>
        </authorList>
    </citation>
    <scope>NUCLEOTIDE SEQUENCE [LARGE SCALE GENOMIC DNA]</scope>
    <source>
        <strain evidence="3">Houghton</strain>
    </source>
</reference>
<evidence type="ECO:0000256" key="1">
    <source>
        <dbReference type="SAM" id="MobiDB-lite"/>
    </source>
</evidence>
<evidence type="ECO:0000313" key="4">
    <source>
        <dbReference type="Proteomes" id="UP000030744"/>
    </source>
</evidence>
<keyword evidence="4" id="KW-1185">Reference proteome</keyword>
<dbReference type="OrthoDB" id="348621at2759"/>
<feature type="transmembrane region" description="Helical" evidence="2">
    <location>
        <begin position="163"/>
        <end position="186"/>
    </location>
</feature>
<reference evidence="3" key="2">
    <citation type="submission" date="2013-10" db="EMBL/GenBank/DDBJ databases">
        <authorList>
            <person name="Aslett M."/>
        </authorList>
    </citation>
    <scope>NUCLEOTIDE SEQUENCE [LARGE SCALE GENOMIC DNA]</scope>
    <source>
        <strain evidence="3">Houghton</strain>
    </source>
</reference>
<gene>
    <name evidence="3" type="ORF">EMH_0011460</name>
</gene>
<dbReference type="Proteomes" id="UP000030744">
    <property type="component" value="Unassembled WGS sequence"/>
</dbReference>
<dbReference type="GeneID" id="25376109"/>
<dbReference type="EMBL" id="HG680487">
    <property type="protein sequence ID" value="CDJ27918.1"/>
    <property type="molecule type" value="Genomic_DNA"/>
</dbReference>
<feature type="compositionally biased region" description="Pro residues" evidence="1">
    <location>
        <begin position="584"/>
        <end position="595"/>
    </location>
</feature>
<feature type="compositionally biased region" description="Low complexity" evidence="1">
    <location>
        <begin position="509"/>
        <end position="524"/>
    </location>
</feature>
<feature type="compositionally biased region" description="Low complexity" evidence="1">
    <location>
        <begin position="460"/>
        <end position="471"/>
    </location>
</feature>
<feature type="region of interest" description="Disordered" evidence="1">
    <location>
        <begin position="98"/>
        <end position="125"/>
    </location>
</feature>
<dbReference type="RefSeq" id="XP_013350495.1">
    <property type="nucleotide sequence ID" value="XM_013495041.1"/>
</dbReference>
<feature type="transmembrane region" description="Helical" evidence="2">
    <location>
        <begin position="45"/>
        <end position="71"/>
    </location>
</feature>
<keyword evidence="2" id="KW-0472">Membrane</keyword>
<feature type="region of interest" description="Disordered" evidence="1">
    <location>
        <begin position="432"/>
        <end position="471"/>
    </location>
</feature>
<feature type="region of interest" description="Disordered" evidence="1">
    <location>
        <begin position="505"/>
        <end position="608"/>
    </location>
</feature>
<keyword evidence="2" id="KW-0812">Transmembrane</keyword>
<sequence>MQIAAAAEPGGHRTSLFYGSQSSWEVTPGEVVLPVISRSLPQRRIAGVGGLTVSVAAVAAVVAIAASYFVVRCALYLSNARKRRASLRFLAGAEGKTNNDQGDPCGTSAGDPPAAAAASVDEEKTDETLDEQDLLEQAGRYVFELTRVMERNGWLLTQLNFSLRARCVAIFLCVCLVELAALFSLLDKRERVGMKRGIHLISATVVDLRRSLGRAPLSPSRRRHIRFLHELVDQLATVPPPTAVLERSQRLLRIKELLQLQEVALGQLKAGLGWLSACLENCKETQDVGKAPAEFIEDTVAAAEGAAAAGAAAAAPYAPTSAAAGRVDAVVAALQTTAYKRREQVLRDASLSRWLREVHGPDSRHGLVSKGRLAQLALKPLQSHSERLAALQATPLGSGDELWKSIGLEEIDVQQGSASPCLPDAPCQEVTASTWASPNPSPCALGPLDTPRQDSRKEAGSTGSVLVSSSASTAETAASADAVVEQHAALEATNDSKTVPLAMSPNILSRASPPAAAGRRQSPAVFTDPEPPAAASASDRIPQAKWPSRGSGIAGVATRAPVASAGRLDSVPPRGAGPYSAVPHPSPATFTPPPSSWRSPKGATVSRLPPKTFATHFRPRFQWPRPDDFTAAEAGASLLRTREADASPLQSVAEYSTSAVEISASQPLFTTHWTAEESRSSLAETKVLENWVDVRGRPNIYRLWGPQEQALYTPVAGSLSSERTDEPSLAEISAGFQRLAVLFSGEPDQTLSATVHRGHLEVAGAPPAANAAASATGGQASPALSNSGEELFTWMAPF</sequence>
<dbReference type="VEuPathDB" id="ToxoDB:EMH_0011460"/>
<protein>
    <submittedName>
        <fullName evidence="3">Uncharacterized protein</fullName>
    </submittedName>
</protein>